<dbReference type="RefSeq" id="XP_037894653.1">
    <property type="nucleotide sequence ID" value="XM_038038725.1"/>
</dbReference>
<reference evidence="5 6" key="1">
    <citation type="submission" date="2025-04" db="UniProtKB">
        <authorList>
            <consortium name="RefSeq"/>
        </authorList>
    </citation>
    <scope>IDENTIFICATION</scope>
    <source>
        <tissue evidence="5 6">Whole body pupa</tissue>
    </source>
</reference>
<evidence type="ECO:0000259" key="3">
    <source>
        <dbReference type="PROSITE" id="PS51840"/>
    </source>
</evidence>
<evidence type="ECO:0000313" key="8">
    <source>
        <dbReference type="RefSeq" id="XP_037894655.1"/>
    </source>
</evidence>
<sequence>MAFMMKKKKYRFNVEVQLQDLDNVALVNEVLFAKIRLLDGGSFQEYSSRKEVRNHRVEWNRNFTFPCKMSANASTGVLDPCYLRISIRKEMKGGRSYYKLGFIDLNLAEYAGAGLISRRCLLEGYDARHRLDNSMLTVSIKMHMLSGDILFKAPTPNLKSKQKPSTEDLAAISTEVKNIASAVVSVSLPTAGSSSVISSNIMGGRPISSIRDEEIDPQVLIASLITDSGLSESSESAVTLTSDALLLQQHQMQEQQHQLHQQTSTLSSSYPPSSVASLIPGVSLTNAQQLMSPYGGIGGTGGNGGGGGNLGGIVIGSNNYGTTTVISTTGSAVAPTSIMEMGHSRNSSNTSQMSKGSGYSSFSHSQHSRQSSEGDSGHARFRKSVSLLNRLNQKAMNAMKLHIPALKHNNAPTSQSSQQQQKLQVSKVINECESEELLFQTPNSSIRDDSSALEEFRTPLNEIPSSDSSLTAPCPYSMTFLNTPSPTYRSINGSSRSESRDSQLYESESDSGLDENFHTPRVVKIKSMENVSLLKMEFHKASQELDRDSPRRLKLLADRERLHLPKMKSLNNLSLENYIEKELREEFQRIKDESNEDRKSNALVQERKNSTSSASSGKLYVKSAKVGNAKFIGNDDSPLPLTLKKPTTQILENFHYPIQKMRSLGTIPDVVGEHIAPDPFLTPTSIRKPQFPCGTQSAEKTNSPSYPACHFAFNTVDANNLQHYSHNSLNKLYCQDRLGKLMLSTENNLLSMSRTPFERAYRRNLMKSSTPLRQTLGFVQYGEPFYTLRTEDAAVVSHIRPQSISATYDLMSNRNFSGVSRRLLDGGSSAICGGVSRQLSATGASSSTSHNTNTTNPLFNSSSPYGTMNSNKSSHSTTSSNASSSASSNNVVTCQCTSMGSDTVDDVAGGNYHHQQQIQQQLQQNSQNSAASPADGSRDSAICGNESFTLSHNNNGGGSTPRIGEVALAASPTDACSIRSNPSSGSLMVAADAAGLSAAGHSVGSNATSVGGSTLSPISSGSHLIRRPSITMNPSSGSLVISETGSLDRMKTTAEKRKKGPLDDGPRVSDRVEETRVNPKSLIDEILKDDDLDQLEESTETSGLQLYIARDGTAALGNHEVKSRVSAGAFKQVVMENPR</sequence>
<organism evidence="4 6">
    <name type="scientific">Glossina fuscipes</name>
    <dbReference type="NCBI Taxonomy" id="7396"/>
    <lineage>
        <taxon>Eukaryota</taxon>
        <taxon>Metazoa</taxon>
        <taxon>Ecdysozoa</taxon>
        <taxon>Arthropoda</taxon>
        <taxon>Hexapoda</taxon>
        <taxon>Insecta</taxon>
        <taxon>Pterygota</taxon>
        <taxon>Neoptera</taxon>
        <taxon>Endopterygota</taxon>
        <taxon>Diptera</taxon>
        <taxon>Brachycera</taxon>
        <taxon>Muscomorpha</taxon>
        <taxon>Hippoboscoidea</taxon>
        <taxon>Glossinidae</taxon>
        <taxon>Glossina</taxon>
    </lineage>
</organism>
<dbReference type="PANTHER" id="PTHR21456">
    <property type="entry name" value="FAMILY WITH SEQUENCE SIMILARITY 102"/>
    <property type="match status" value="1"/>
</dbReference>
<evidence type="ECO:0000313" key="7">
    <source>
        <dbReference type="RefSeq" id="XP_037894654.1"/>
    </source>
</evidence>
<feature type="domain" description="C2 NT-type" evidence="3">
    <location>
        <begin position="2"/>
        <end position="144"/>
    </location>
</feature>
<dbReference type="InterPro" id="IPR019448">
    <property type="entry name" value="NT-C2"/>
</dbReference>
<feature type="compositionally biased region" description="Low complexity" evidence="2">
    <location>
        <begin position="915"/>
        <end position="929"/>
    </location>
</feature>
<dbReference type="KEGG" id="gfs:119640584"/>
<dbReference type="GeneID" id="119640584"/>
<feature type="region of interest" description="Disordered" evidence="2">
    <location>
        <begin position="905"/>
        <end position="959"/>
    </location>
</feature>
<dbReference type="RefSeq" id="XP_037894656.1">
    <property type="nucleotide sequence ID" value="XM_038038728.1"/>
</dbReference>
<feature type="compositionally biased region" description="Polar residues" evidence="2">
    <location>
        <begin position="857"/>
        <end position="868"/>
    </location>
</feature>
<dbReference type="AlphaFoldDB" id="A0A9C5Z9R4"/>
<name>A0A9C5Z9R4_9MUSC</name>
<evidence type="ECO:0000313" key="4">
    <source>
        <dbReference type="Proteomes" id="UP000092443"/>
    </source>
</evidence>
<dbReference type="RefSeq" id="XP_037894654.1">
    <property type="nucleotide sequence ID" value="XM_038038726.1"/>
</dbReference>
<feature type="region of interest" description="Disordered" evidence="2">
    <location>
        <begin position="841"/>
        <end position="888"/>
    </location>
</feature>
<feature type="compositionally biased region" description="Low complexity" evidence="2">
    <location>
        <begin position="351"/>
        <end position="369"/>
    </location>
</feature>
<protein>
    <submittedName>
        <fullName evidence="5 6">Uncharacterized protein LOC119640584 isoform X1</fullName>
    </submittedName>
</protein>
<gene>
    <name evidence="5 6 7 8 9" type="primary">LOC119640584</name>
</gene>
<evidence type="ECO:0000313" key="9">
    <source>
        <dbReference type="RefSeq" id="XP_037894656.1"/>
    </source>
</evidence>
<evidence type="ECO:0000313" key="6">
    <source>
        <dbReference type="RefSeq" id="XP_037894653.1"/>
    </source>
</evidence>
<comment type="similarity">
    <text evidence="1">Belongs to the EEIG family.</text>
</comment>
<evidence type="ECO:0000256" key="2">
    <source>
        <dbReference type="SAM" id="MobiDB-lite"/>
    </source>
</evidence>
<dbReference type="InterPro" id="IPR039931">
    <property type="entry name" value="EEIG1/2-like"/>
</dbReference>
<dbReference type="RefSeq" id="XP_037894655.1">
    <property type="nucleotide sequence ID" value="XM_038038727.1"/>
</dbReference>
<feature type="compositionally biased region" description="Low complexity" evidence="2">
    <location>
        <begin position="841"/>
        <end position="856"/>
    </location>
</feature>
<feature type="compositionally biased region" description="Basic and acidic residues" evidence="2">
    <location>
        <begin position="1046"/>
        <end position="1071"/>
    </location>
</feature>
<dbReference type="RefSeq" id="XP_037894650.1">
    <property type="nucleotide sequence ID" value="XM_038038722.1"/>
</dbReference>
<feature type="region of interest" description="Disordered" evidence="2">
    <location>
        <begin position="590"/>
        <end position="616"/>
    </location>
</feature>
<dbReference type="Proteomes" id="UP000092443">
    <property type="component" value="Unplaced"/>
</dbReference>
<feature type="compositionally biased region" description="Polar residues" evidence="2">
    <location>
        <begin position="483"/>
        <end position="496"/>
    </location>
</feature>
<feature type="compositionally biased region" description="Basic and acidic residues" evidence="2">
    <location>
        <begin position="590"/>
        <end position="609"/>
    </location>
</feature>
<feature type="region of interest" description="Disordered" evidence="2">
    <location>
        <begin position="341"/>
        <end position="379"/>
    </location>
</feature>
<feature type="compositionally biased region" description="Low complexity" evidence="2">
    <location>
        <begin position="869"/>
        <end position="888"/>
    </location>
</feature>
<feature type="region of interest" description="Disordered" evidence="2">
    <location>
        <begin position="1045"/>
        <end position="1071"/>
    </location>
</feature>
<keyword evidence="4" id="KW-1185">Reference proteome</keyword>
<dbReference type="PROSITE" id="PS51840">
    <property type="entry name" value="C2_NT"/>
    <property type="match status" value="1"/>
</dbReference>
<dbReference type="Pfam" id="PF10358">
    <property type="entry name" value="NT-C2"/>
    <property type="match status" value="1"/>
</dbReference>
<accession>A0A9C5Z9R4</accession>
<evidence type="ECO:0000256" key="1">
    <source>
        <dbReference type="ARBA" id="ARBA00034780"/>
    </source>
</evidence>
<feature type="region of interest" description="Disordered" evidence="2">
    <location>
        <begin position="483"/>
        <end position="515"/>
    </location>
</feature>
<dbReference type="PANTHER" id="PTHR21456:SF1">
    <property type="entry name" value="C2 NT-TYPE DOMAIN-CONTAINING PROTEIN"/>
    <property type="match status" value="1"/>
</dbReference>
<evidence type="ECO:0000313" key="5">
    <source>
        <dbReference type="RefSeq" id="XP_037894650.1"/>
    </source>
</evidence>
<proteinExistence type="inferred from homology"/>